<comment type="catalytic activity">
    <reaction evidence="5 6">
        <text>geranylgeranyl diphosphate + L-cysteinyl-[protein] = S-geranylgeranyl-L-cysteinyl-[protein] + diphosphate</text>
        <dbReference type="Rhea" id="RHEA:21240"/>
        <dbReference type="Rhea" id="RHEA-COMP:10131"/>
        <dbReference type="Rhea" id="RHEA-COMP:11537"/>
        <dbReference type="ChEBI" id="CHEBI:29950"/>
        <dbReference type="ChEBI" id="CHEBI:33019"/>
        <dbReference type="ChEBI" id="CHEBI:57533"/>
        <dbReference type="ChEBI" id="CHEBI:86021"/>
        <dbReference type="EC" id="2.5.1.60"/>
    </reaction>
</comment>
<evidence type="ECO:0000256" key="7">
    <source>
        <dbReference type="SAM" id="MobiDB-lite"/>
    </source>
</evidence>
<evidence type="ECO:0000256" key="2">
    <source>
        <dbReference type="ARBA" id="ARBA00022602"/>
    </source>
</evidence>
<evidence type="ECO:0000256" key="4">
    <source>
        <dbReference type="ARBA" id="ARBA00022737"/>
    </source>
</evidence>
<keyword evidence="9" id="KW-1185">Reference proteome</keyword>
<accession>A0A8H3FRY8</accession>
<comment type="similarity">
    <text evidence="1 6">Belongs to the protein prenyltransferase subunit alpha family.</text>
</comment>
<dbReference type="InterPro" id="IPR002088">
    <property type="entry name" value="Prenyl_trans_a"/>
</dbReference>
<gene>
    <name evidence="8" type="ORF">GOMPHAMPRED_005473</name>
</gene>
<organism evidence="8 9">
    <name type="scientific">Gomphillus americanus</name>
    <dbReference type="NCBI Taxonomy" id="1940652"/>
    <lineage>
        <taxon>Eukaryota</taxon>
        <taxon>Fungi</taxon>
        <taxon>Dikarya</taxon>
        <taxon>Ascomycota</taxon>
        <taxon>Pezizomycotina</taxon>
        <taxon>Lecanoromycetes</taxon>
        <taxon>OSLEUM clade</taxon>
        <taxon>Ostropomycetidae</taxon>
        <taxon>Ostropales</taxon>
        <taxon>Graphidaceae</taxon>
        <taxon>Gomphilloideae</taxon>
        <taxon>Gomphillus</taxon>
    </lineage>
</organism>
<dbReference type="GO" id="GO:0005968">
    <property type="term" value="C:Rab-protein geranylgeranyltransferase complex"/>
    <property type="evidence" value="ECO:0007669"/>
    <property type="project" value="TreeGrafter"/>
</dbReference>
<dbReference type="EMBL" id="CAJPDQ010000033">
    <property type="protein sequence ID" value="CAF9929748.1"/>
    <property type="molecule type" value="Genomic_DNA"/>
</dbReference>
<evidence type="ECO:0000256" key="3">
    <source>
        <dbReference type="ARBA" id="ARBA00022679"/>
    </source>
</evidence>
<dbReference type="PROSITE" id="PS51147">
    <property type="entry name" value="PFTA"/>
    <property type="match status" value="5"/>
</dbReference>
<sequence length="379" mass="44342">MTSHGIPRVSNADLEPDLSKQKQQQKIKDYRNLVSQVQEATRTSHSYTVLPLTSKLLSQNPEYYTIWNERRRILNQHFDSLNSGTRIEDNTNNGVSDVPQDEIGHLLRHDLAFIFPLLVKFPKCYWIWNHRLWLLQQASLRLSPTVARKFWTDELDLATKMLAKDSRNFHGWGYRRMVVAELESNRLVEKSEEKDGPAQSNNMVKLEFDYTTRMINTNLSNFSAWHNRSKLIPRLLDDQNADHAARKQLLNDELQLILEALYTDPYDQSLWFYHTYLTTTFSASPQMKSFSIVPSLTIDEQVEYLDGEIEKLKELLPEADDCKWIYQRLLDLCLDRRTMTENEPVDTLSTLLGWLGQLSKLDPLRAGRWRELTARLKAL</sequence>
<feature type="region of interest" description="Disordered" evidence="7">
    <location>
        <begin position="1"/>
        <end position="22"/>
    </location>
</feature>
<evidence type="ECO:0000256" key="1">
    <source>
        <dbReference type="ARBA" id="ARBA00006734"/>
    </source>
</evidence>
<protein>
    <recommendedName>
        <fullName evidence="6">Geranylgeranyl transferase type-2 subunit alpha</fullName>
        <ecNumber evidence="6">2.5.1.60</ecNumber>
    </recommendedName>
    <alternativeName>
        <fullName evidence="6">Geranylgeranyl transferase type II subunit alpha</fullName>
    </alternativeName>
</protein>
<keyword evidence="3 6" id="KW-0808">Transferase</keyword>
<dbReference type="EC" id="2.5.1.60" evidence="6"/>
<dbReference type="AlphaFoldDB" id="A0A8H3FRY8"/>
<comment type="caution">
    <text evidence="8">The sequence shown here is derived from an EMBL/GenBank/DDBJ whole genome shotgun (WGS) entry which is preliminary data.</text>
</comment>
<dbReference type="GO" id="GO:0004663">
    <property type="term" value="F:Rab geranylgeranyltransferase activity"/>
    <property type="evidence" value="ECO:0007669"/>
    <property type="project" value="UniProtKB-UniRule"/>
</dbReference>
<evidence type="ECO:0000256" key="6">
    <source>
        <dbReference type="RuleBase" id="RU367120"/>
    </source>
</evidence>
<proteinExistence type="inferred from homology"/>
<evidence type="ECO:0000313" key="8">
    <source>
        <dbReference type="EMBL" id="CAF9929748.1"/>
    </source>
</evidence>
<comment type="function">
    <text evidence="6">Catalyzes the transfer of a geranyl-geranyl moiety from geranyl-geranyl pyrophosphate to cysteines occuring in specific C-terminal amino acid sequences.</text>
</comment>
<keyword evidence="2 6" id="KW-0637">Prenyltransferase</keyword>
<evidence type="ECO:0000313" key="9">
    <source>
        <dbReference type="Proteomes" id="UP000664169"/>
    </source>
</evidence>
<reference evidence="8" key="1">
    <citation type="submission" date="2021-03" db="EMBL/GenBank/DDBJ databases">
        <authorList>
            <person name="Tagirdzhanova G."/>
        </authorList>
    </citation>
    <scope>NUCLEOTIDE SEQUENCE</scope>
</reference>
<dbReference type="Proteomes" id="UP000664169">
    <property type="component" value="Unassembled WGS sequence"/>
</dbReference>
<keyword evidence="4" id="KW-0677">Repeat</keyword>
<dbReference type="OrthoDB" id="1658at2759"/>
<name>A0A8H3FRY8_9LECA</name>
<evidence type="ECO:0000256" key="5">
    <source>
        <dbReference type="ARBA" id="ARBA00047658"/>
    </source>
</evidence>
<dbReference type="Pfam" id="PF01239">
    <property type="entry name" value="PPTA"/>
    <property type="match status" value="5"/>
</dbReference>
<dbReference type="PANTHER" id="PTHR11129">
    <property type="entry name" value="PROTEIN FARNESYLTRANSFERASE ALPHA SUBUNIT/RAB GERANYLGERANYL TRANSFERASE ALPHA SUBUNIT"/>
    <property type="match status" value="1"/>
</dbReference>
<dbReference type="GO" id="GO:0097354">
    <property type="term" value="P:prenylation"/>
    <property type="evidence" value="ECO:0007669"/>
    <property type="project" value="UniProtKB-UniRule"/>
</dbReference>
<dbReference type="SUPFAM" id="SSF48439">
    <property type="entry name" value="Protein prenylyltransferase"/>
    <property type="match status" value="1"/>
</dbReference>
<dbReference type="PANTHER" id="PTHR11129:SF2">
    <property type="entry name" value="GERANYLGERANYL TRANSFERASE TYPE-2 SUBUNIT ALPHA"/>
    <property type="match status" value="1"/>
</dbReference>
<dbReference type="Gene3D" id="1.25.40.120">
    <property type="entry name" value="Protein prenylyltransferase"/>
    <property type="match status" value="1"/>
</dbReference>